<feature type="compositionally biased region" description="Polar residues" evidence="9">
    <location>
        <begin position="30"/>
        <end position="40"/>
    </location>
</feature>
<dbReference type="InParanoid" id="I2GUV0"/>
<dbReference type="KEGG" id="tbl:TBLA_0A01020"/>
<evidence type="ECO:0000256" key="8">
    <source>
        <dbReference type="ARBA" id="ARBA00046280"/>
    </source>
</evidence>
<dbReference type="GO" id="GO:0006886">
    <property type="term" value="P:intracellular protein transport"/>
    <property type="evidence" value="ECO:0007669"/>
    <property type="project" value="EnsemblFungi"/>
</dbReference>
<dbReference type="GO" id="GO:0048280">
    <property type="term" value="P:vesicle fusion with Golgi apparatus"/>
    <property type="evidence" value="ECO:0007669"/>
    <property type="project" value="EnsemblFungi"/>
</dbReference>
<dbReference type="AlphaFoldDB" id="I2GUV0"/>
<dbReference type="GO" id="GO:0000139">
    <property type="term" value="C:Golgi membrane"/>
    <property type="evidence" value="ECO:0007669"/>
    <property type="project" value="UniProtKB-SubCell"/>
</dbReference>
<evidence type="ECO:0000313" key="13">
    <source>
        <dbReference type="Proteomes" id="UP000002866"/>
    </source>
</evidence>
<comment type="subcellular location">
    <subcellularLocation>
        <location evidence="8">Endomembrane system</location>
        <topology evidence="8">Single-pass type IV membrane protein</topology>
    </subcellularLocation>
    <subcellularLocation>
        <location evidence="1">Golgi apparatus membrane</location>
    </subcellularLocation>
</comment>
<evidence type="ECO:0000256" key="2">
    <source>
        <dbReference type="ARBA" id="ARBA00022448"/>
    </source>
</evidence>
<accession>I2GUV0</accession>
<dbReference type="OrthoDB" id="261831at2759"/>
<dbReference type="OMA" id="FFWVWIT"/>
<dbReference type="Proteomes" id="UP000002866">
    <property type="component" value="Chromosome 1"/>
</dbReference>
<evidence type="ECO:0000259" key="11">
    <source>
        <dbReference type="PROSITE" id="PS50192"/>
    </source>
</evidence>
<evidence type="ECO:0000256" key="6">
    <source>
        <dbReference type="ARBA" id="ARBA00023034"/>
    </source>
</evidence>
<keyword evidence="13" id="KW-1185">Reference proteome</keyword>
<keyword evidence="3 10" id="KW-0812">Transmembrane</keyword>
<feature type="compositionally biased region" description="Polar residues" evidence="9">
    <location>
        <begin position="1"/>
        <end position="13"/>
    </location>
</feature>
<dbReference type="SUPFAM" id="SSF58038">
    <property type="entry name" value="SNARE fusion complex"/>
    <property type="match status" value="1"/>
</dbReference>
<proteinExistence type="predicted"/>
<feature type="domain" description="T-SNARE coiled-coil homology" evidence="11">
    <location>
        <begin position="53"/>
        <end position="115"/>
    </location>
</feature>
<dbReference type="STRING" id="1071380.I2GUV0"/>
<dbReference type="InterPro" id="IPR039899">
    <property type="entry name" value="BET1_SNARE"/>
</dbReference>
<dbReference type="GO" id="GO:0005484">
    <property type="term" value="F:SNAP receptor activity"/>
    <property type="evidence" value="ECO:0007669"/>
    <property type="project" value="EnsemblFungi"/>
</dbReference>
<dbReference type="FunCoup" id="I2GUV0">
    <property type="interactions" value="273"/>
</dbReference>
<evidence type="ECO:0000256" key="10">
    <source>
        <dbReference type="SAM" id="Phobius"/>
    </source>
</evidence>
<reference evidence="12 13" key="1">
    <citation type="journal article" date="2011" name="Proc. Natl. Acad. Sci. U.S.A.">
        <title>Evolutionary erosion of yeast sex chromosomes by mating-type switching accidents.</title>
        <authorList>
            <person name="Gordon J.L."/>
            <person name="Armisen D."/>
            <person name="Proux-Wera E."/>
            <person name="Oheigeartaigh S.S."/>
            <person name="Byrne K.P."/>
            <person name="Wolfe K.H."/>
        </authorList>
    </citation>
    <scope>NUCLEOTIDE SEQUENCE [LARGE SCALE GENOMIC DNA]</scope>
    <source>
        <strain evidence="13">ATCC 34711 / CBS 6284 / DSM 70876 / NBRC 10599 / NRRL Y-10934 / UCD 77-7</strain>
    </source>
</reference>
<evidence type="ECO:0000256" key="3">
    <source>
        <dbReference type="ARBA" id="ARBA00022692"/>
    </source>
</evidence>
<dbReference type="Gene3D" id="1.20.5.110">
    <property type="match status" value="1"/>
</dbReference>
<keyword evidence="5 10" id="KW-1133">Transmembrane helix</keyword>
<feature type="region of interest" description="Disordered" evidence="9">
    <location>
        <begin position="1"/>
        <end position="40"/>
    </location>
</feature>
<evidence type="ECO:0000256" key="1">
    <source>
        <dbReference type="ARBA" id="ARBA00004394"/>
    </source>
</evidence>
<dbReference type="CDD" id="cd15853">
    <property type="entry name" value="SNARE_Bet1"/>
    <property type="match status" value="1"/>
</dbReference>
<keyword evidence="7 10" id="KW-0472">Membrane</keyword>
<name>I2GUV0_HENB6</name>
<keyword evidence="4" id="KW-0653">Protein transport</keyword>
<dbReference type="GeneID" id="14492689"/>
<evidence type="ECO:0000256" key="4">
    <source>
        <dbReference type="ARBA" id="ARBA00022927"/>
    </source>
</evidence>
<feature type="transmembrane region" description="Helical" evidence="10">
    <location>
        <begin position="123"/>
        <end position="142"/>
    </location>
</feature>
<evidence type="ECO:0000313" key="12">
    <source>
        <dbReference type="EMBL" id="CCH57902.1"/>
    </source>
</evidence>
<evidence type="ECO:0000256" key="5">
    <source>
        <dbReference type="ARBA" id="ARBA00022989"/>
    </source>
</evidence>
<dbReference type="PROSITE" id="PS50192">
    <property type="entry name" value="T_SNARE"/>
    <property type="match status" value="1"/>
</dbReference>
<dbReference type="HOGENOM" id="CLU_086133_1_1_1"/>
<dbReference type="RefSeq" id="XP_004177421.1">
    <property type="nucleotide sequence ID" value="XM_004177373.1"/>
</dbReference>
<dbReference type="GO" id="GO:0006890">
    <property type="term" value="P:retrograde vesicle-mediated transport, Golgi to endoplasmic reticulum"/>
    <property type="evidence" value="ECO:0007669"/>
    <property type="project" value="EnsemblFungi"/>
</dbReference>
<keyword evidence="2" id="KW-0813">Transport</keyword>
<dbReference type="GO" id="GO:0006888">
    <property type="term" value="P:endoplasmic reticulum to Golgi vesicle-mediated transport"/>
    <property type="evidence" value="ECO:0007669"/>
    <property type="project" value="EnsemblFungi"/>
</dbReference>
<dbReference type="eggNOG" id="KOG3385">
    <property type="taxonomic scope" value="Eukaryota"/>
</dbReference>
<dbReference type="PANTHER" id="PTHR12791">
    <property type="entry name" value="GOLGI SNARE BET1-RELATED"/>
    <property type="match status" value="1"/>
</dbReference>
<keyword evidence="6" id="KW-0333">Golgi apparatus</keyword>
<organism evidence="12 13">
    <name type="scientific">Henningerozyma blattae (strain ATCC 34711 / CBS 6284 / DSM 70876 / NBRC 10599 / NRRL Y-10934 / UCD 77-7)</name>
    <name type="common">Yeast</name>
    <name type="synonym">Tetrapisispora blattae</name>
    <dbReference type="NCBI Taxonomy" id="1071380"/>
    <lineage>
        <taxon>Eukaryota</taxon>
        <taxon>Fungi</taxon>
        <taxon>Dikarya</taxon>
        <taxon>Ascomycota</taxon>
        <taxon>Saccharomycotina</taxon>
        <taxon>Saccharomycetes</taxon>
        <taxon>Saccharomycetales</taxon>
        <taxon>Saccharomycetaceae</taxon>
        <taxon>Henningerozyma</taxon>
    </lineage>
</organism>
<evidence type="ECO:0000256" key="7">
    <source>
        <dbReference type="ARBA" id="ARBA00023136"/>
    </source>
</evidence>
<dbReference type="GO" id="GO:0030134">
    <property type="term" value="C:COPII-coated ER to Golgi transport vesicle"/>
    <property type="evidence" value="ECO:0007669"/>
    <property type="project" value="EnsemblFungi"/>
</dbReference>
<sequence length="143" mass="16425">MGSNNNNRLTGSSLHRRESERTQLFGFNEPPTSAYENKPSFTYSRDTVTRLESQLEESNSNAMSAMADRLRGLKQLSMDLGNEIRSSNGALDNLGETFESTSSKLKNTFSDMMDMAKRSRTPLKFWLIFFLIIILCFFWVWIT</sequence>
<dbReference type="GO" id="GO:0005789">
    <property type="term" value="C:endoplasmic reticulum membrane"/>
    <property type="evidence" value="ECO:0007669"/>
    <property type="project" value="EnsemblFungi"/>
</dbReference>
<dbReference type="GO" id="GO:0031201">
    <property type="term" value="C:SNARE complex"/>
    <property type="evidence" value="ECO:0007669"/>
    <property type="project" value="EnsemblFungi"/>
</dbReference>
<dbReference type="InterPro" id="IPR000727">
    <property type="entry name" value="T_SNARE_dom"/>
</dbReference>
<dbReference type="EMBL" id="HE806316">
    <property type="protein sequence ID" value="CCH57902.1"/>
    <property type="molecule type" value="Genomic_DNA"/>
</dbReference>
<protein>
    <recommendedName>
        <fullName evidence="11">t-SNARE coiled-coil homology domain-containing protein</fullName>
    </recommendedName>
</protein>
<gene>
    <name evidence="12" type="primary">TBLA0A01020</name>
    <name evidence="12" type="ORF">TBLA_0A01020</name>
</gene>
<evidence type="ECO:0000256" key="9">
    <source>
        <dbReference type="SAM" id="MobiDB-lite"/>
    </source>
</evidence>